<dbReference type="InterPro" id="IPR032710">
    <property type="entry name" value="NTF2-like_dom_sf"/>
</dbReference>
<dbReference type="Pfam" id="PF12680">
    <property type="entry name" value="SnoaL_2"/>
    <property type="match status" value="1"/>
</dbReference>
<reference evidence="2" key="1">
    <citation type="submission" date="2022-08" db="EMBL/GenBank/DDBJ databases">
        <title>Reclassification of Massilia species as members of the genera Telluria, Duganella, Pseudoduganella, Mokoshia gen. nov. and Zemynaea gen. nov. using orthogonal and non-orthogonal genome-based approaches.</title>
        <authorList>
            <person name="Bowman J.P."/>
        </authorList>
    </citation>
    <scope>NUCLEOTIDE SEQUENCE</scope>
    <source>
        <strain evidence="2">LMG 11547</strain>
    </source>
</reference>
<evidence type="ECO:0000313" key="3">
    <source>
        <dbReference type="Proteomes" id="UP001165263"/>
    </source>
</evidence>
<gene>
    <name evidence="2" type="ORF">NX786_04270</name>
</gene>
<evidence type="ECO:0000259" key="1">
    <source>
        <dbReference type="Pfam" id="PF12680"/>
    </source>
</evidence>
<name>A0ABT2BVT7_9BURK</name>
<keyword evidence="3" id="KW-1185">Reference proteome</keyword>
<accession>A0ABT2BVT7</accession>
<dbReference type="Gene3D" id="3.10.450.50">
    <property type="match status" value="1"/>
</dbReference>
<dbReference type="Proteomes" id="UP001165263">
    <property type="component" value="Unassembled WGS sequence"/>
</dbReference>
<sequence>MNQAAHIADRYLAAWNERDPAARRAHVANVFAPDASYLDPIMRGRGVDGIDAMIGAAQQQFPGCRFALHGTPDAHNDVVRFSWSLAPGGAPADAAPLAIGTDVATVDADGRLVRVIGFLDAA</sequence>
<dbReference type="EMBL" id="JANUHC010000001">
    <property type="protein sequence ID" value="MCS0628549.1"/>
    <property type="molecule type" value="Genomic_DNA"/>
</dbReference>
<proteinExistence type="predicted"/>
<protein>
    <submittedName>
        <fullName evidence="2">Nuclear transport factor 2 family protein</fullName>
    </submittedName>
</protein>
<feature type="domain" description="SnoaL-like" evidence="1">
    <location>
        <begin position="9"/>
        <end position="115"/>
    </location>
</feature>
<evidence type="ECO:0000313" key="2">
    <source>
        <dbReference type="EMBL" id="MCS0628549.1"/>
    </source>
</evidence>
<dbReference type="SUPFAM" id="SSF54427">
    <property type="entry name" value="NTF2-like"/>
    <property type="match status" value="1"/>
</dbReference>
<organism evidence="2 3">
    <name type="scientific">Telluria mixta</name>
    <dbReference type="NCBI Taxonomy" id="34071"/>
    <lineage>
        <taxon>Bacteria</taxon>
        <taxon>Pseudomonadati</taxon>
        <taxon>Pseudomonadota</taxon>
        <taxon>Betaproteobacteria</taxon>
        <taxon>Burkholderiales</taxon>
        <taxon>Oxalobacteraceae</taxon>
        <taxon>Telluria group</taxon>
        <taxon>Telluria</taxon>
    </lineage>
</organism>
<dbReference type="InterPro" id="IPR037401">
    <property type="entry name" value="SnoaL-like"/>
</dbReference>
<dbReference type="RefSeq" id="WP_259447767.1">
    <property type="nucleotide sequence ID" value="NZ_CP119520.1"/>
</dbReference>
<comment type="caution">
    <text evidence="2">The sequence shown here is derived from an EMBL/GenBank/DDBJ whole genome shotgun (WGS) entry which is preliminary data.</text>
</comment>